<dbReference type="EMBL" id="CP017448">
    <property type="protein sequence ID" value="AOV16394.1"/>
    <property type="molecule type" value="Genomic_DNA"/>
</dbReference>
<keyword evidence="2" id="KW-0489">Methyltransferase</keyword>
<name>A0A1D8K610_9GAMM</name>
<dbReference type="SUPFAM" id="SSF53335">
    <property type="entry name" value="S-adenosyl-L-methionine-dependent methyltransferases"/>
    <property type="match status" value="1"/>
</dbReference>
<sequence length="199" mass="21731">MSLRGAYTLWAPIYDGILAGTHAWRAHSLARLGTQGERDVALLGVGTGLDFPHLPPGNRYLGIDLTPAMLDRARRRAASLGLDVTLRTGDVQQLDLPDAGFDAVVLHLILAVVPDPSACLREAARIARPGARLLVLDKFLRPGQTAPLRRLINPLLRRLATRTDVVFEDVLAAVPELRLLDDTPVAASGWFREITLERV</sequence>
<dbReference type="AlphaFoldDB" id="A0A1D8K610"/>
<dbReference type="InterPro" id="IPR013216">
    <property type="entry name" value="Methyltransf_11"/>
</dbReference>
<accession>A0A1D8K610</accession>
<dbReference type="GO" id="GO:0032259">
    <property type="term" value="P:methylation"/>
    <property type="evidence" value="ECO:0007669"/>
    <property type="project" value="UniProtKB-KW"/>
</dbReference>
<dbReference type="InterPro" id="IPR052356">
    <property type="entry name" value="Thiol_S-MT"/>
</dbReference>
<keyword evidence="2" id="KW-0808">Transferase</keyword>
<evidence type="ECO:0000259" key="1">
    <source>
        <dbReference type="Pfam" id="PF08241"/>
    </source>
</evidence>
<dbReference type="RefSeq" id="WP_070071986.1">
    <property type="nucleotide sequence ID" value="NZ_CP017448.1"/>
</dbReference>
<protein>
    <submittedName>
        <fullName evidence="2">Phosphatidylethanolamine N-methyltransferase</fullName>
    </submittedName>
</protein>
<dbReference type="Gene3D" id="3.40.50.150">
    <property type="entry name" value="Vaccinia Virus protein VP39"/>
    <property type="match status" value="1"/>
</dbReference>
<dbReference type="InterPro" id="IPR029063">
    <property type="entry name" value="SAM-dependent_MTases_sf"/>
</dbReference>
<dbReference type="KEGG" id="aaeo:BJI67_04315"/>
<organism evidence="2 3">
    <name type="scientific">Acidihalobacter aeolianus</name>
    <dbReference type="NCBI Taxonomy" id="2792603"/>
    <lineage>
        <taxon>Bacteria</taxon>
        <taxon>Pseudomonadati</taxon>
        <taxon>Pseudomonadota</taxon>
        <taxon>Gammaproteobacteria</taxon>
        <taxon>Chromatiales</taxon>
        <taxon>Ectothiorhodospiraceae</taxon>
        <taxon>Acidihalobacter</taxon>
    </lineage>
</organism>
<dbReference type="Proteomes" id="UP000095342">
    <property type="component" value="Chromosome"/>
</dbReference>
<keyword evidence="3" id="KW-1185">Reference proteome</keyword>
<evidence type="ECO:0000313" key="2">
    <source>
        <dbReference type="EMBL" id="AOV16394.1"/>
    </source>
</evidence>
<reference evidence="2 3" key="1">
    <citation type="submission" date="2016-09" db="EMBL/GenBank/DDBJ databases">
        <title>Acidihalobacter prosperus V6 (DSM14174).</title>
        <authorList>
            <person name="Khaleque H.N."/>
            <person name="Ramsay J.P."/>
            <person name="Murphy R.J.T."/>
            <person name="Kaksonen A.H."/>
            <person name="Boxall N.J."/>
            <person name="Watkin E.L.J."/>
        </authorList>
    </citation>
    <scope>NUCLEOTIDE SEQUENCE [LARGE SCALE GENOMIC DNA]</scope>
    <source>
        <strain evidence="2 3">V6</strain>
    </source>
</reference>
<dbReference type="Pfam" id="PF08241">
    <property type="entry name" value="Methyltransf_11"/>
    <property type="match status" value="1"/>
</dbReference>
<dbReference type="PANTHER" id="PTHR45036">
    <property type="entry name" value="METHYLTRANSFERASE LIKE 7B"/>
    <property type="match status" value="1"/>
</dbReference>
<dbReference type="CDD" id="cd02440">
    <property type="entry name" value="AdoMet_MTases"/>
    <property type="match status" value="1"/>
</dbReference>
<dbReference type="GO" id="GO:0008757">
    <property type="term" value="F:S-adenosylmethionine-dependent methyltransferase activity"/>
    <property type="evidence" value="ECO:0007669"/>
    <property type="project" value="InterPro"/>
</dbReference>
<proteinExistence type="predicted"/>
<feature type="domain" description="Methyltransferase type 11" evidence="1">
    <location>
        <begin position="43"/>
        <end position="134"/>
    </location>
</feature>
<gene>
    <name evidence="2" type="ORF">BJI67_04315</name>
</gene>
<dbReference type="PANTHER" id="PTHR45036:SF1">
    <property type="entry name" value="METHYLTRANSFERASE LIKE 7A"/>
    <property type="match status" value="1"/>
</dbReference>
<evidence type="ECO:0000313" key="3">
    <source>
        <dbReference type="Proteomes" id="UP000095342"/>
    </source>
</evidence>